<comment type="caution">
    <text evidence="10">The sequence shown here is derived from an EMBL/GenBank/DDBJ whole genome shotgun (WGS) entry which is preliminary data.</text>
</comment>
<feature type="domain" description="OmpR/PhoB-type" evidence="9">
    <location>
        <begin position="124"/>
        <end position="218"/>
    </location>
</feature>
<keyword evidence="11" id="KW-1185">Reference proteome</keyword>
<dbReference type="RefSeq" id="WP_136405647.1">
    <property type="nucleotide sequence ID" value="NZ_SSWX01000005.1"/>
</dbReference>
<dbReference type="InterPro" id="IPR001867">
    <property type="entry name" value="OmpR/PhoB-type_DNA-bd"/>
</dbReference>
<dbReference type="PANTHER" id="PTHR48111">
    <property type="entry name" value="REGULATOR OF RPOS"/>
    <property type="match status" value="1"/>
</dbReference>
<evidence type="ECO:0000256" key="7">
    <source>
        <dbReference type="PROSITE-ProRule" id="PRU01091"/>
    </source>
</evidence>
<evidence type="ECO:0000313" key="10">
    <source>
        <dbReference type="EMBL" id="THJ34934.1"/>
    </source>
</evidence>
<dbReference type="Pfam" id="PF00486">
    <property type="entry name" value="Trans_reg_C"/>
    <property type="match status" value="1"/>
</dbReference>
<gene>
    <name evidence="10" type="ORF">E8K88_05480</name>
</gene>
<keyword evidence="5" id="KW-0804">Transcription</keyword>
<dbReference type="InterPro" id="IPR039420">
    <property type="entry name" value="WalR-like"/>
</dbReference>
<evidence type="ECO:0000256" key="3">
    <source>
        <dbReference type="ARBA" id="ARBA00023015"/>
    </source>
</evidence>
<dbReference type="EMBL" id="SSWX01000005">
    <property type="protein sequence ID" value="THJ34934.1"/>
    <property type="molecule type" value="Genomic_DNA"/>
</dbReference>
<dbReference type="GO" id="GO:0005829">
    <property type="term" value="C:cytosol"/>
    <property type="evidence" value="ECO:0007669"/>
    <property type="project" value="TreeGrafter"/>
</dbReference>
<name>A0A4S5BQA5_9BURK</name>
<sequence length="230" mass="25686">MRILLVEDDAMIGRAVRLALGDEGHATDWVRDTPSASIALTEPIYDLVLLDLGLPSGDGLDILRSMRRRGEQTPVLIVTARDSVTQRITGLDAGADDYILKPFDLDELLARIRAVQRRQAQQPNPSWSCGDLVLTPSSKTASLAGQPLNLSAKEYALLEVLMQHQHQSMTKQQLQDALYDWDSDVDSNVVEVFLYRLRRKIGNERISNQRGLGYRLEPVQQPPVGEHLGH</sequence>
<feature type="domain" description="Response regulatory" evidence="8">
    <location>
        <begin position="2"/>
        <end position="116"/>
    </location>
</feature>
<protein>
    <submittedName>
        <fullName evidence="10">Response regulator transcription factor</fullName>
    </submittedName>
</protein>
<dbReference type="GO" id="GO:0000156">
    <property type="term" value="F:phosphorelay response regulator activity"/>
    <property type="evidence" value="ECO:0007669"/>
    <property type="project" value="TreeGrafter"/>
</dbReference>
<dbReference type="InterPro" id="IPR036388">
    <property type="entry name" value="WH-like_DNA-bd_sf"/>
</dbReference>
<dbReference type="AlphaFoldDB" id="A0A4S5BQA5"/>
<evidence type="ECO:0000256" key="5">
    <source>
        <dbReference type="ARBA" id="ARBA00023163"/>
    </source>
</evidence>
<evidence type="ECO:0000256" key="1">
    <source>
        <dbReference type="ARBA" id="ARBA00022553"/>
    </source>
</evidence>
<keyword evidence="2" id="KW-0902">Two-component regulatory system</keyword>
<dbReference type="InterPro" id="IPR001789">
    <property type="entry name" value="Sig_transdc_resp-reg_receiver"/>
</dbReference>
<evidence type="ECO:0000256" key="6">
    <source>
        <dbReference type="PROSITE-ProRule" id="PRU00169"/>
    </source>
</evidence>
<dbReference type="SMART" id="SM00448">
    <property type="entry name" value="REC"/>
    <property type="match status" value="1"/>
</dbReference>
<feature type="DNA-binding region" description="OmpR/PhoB-type" evidence="7">
    <location>
        <begin position="124"/>
        <end position="218"/>
    </location>
</feature>
<dbReference type="Pfam" id="PF00072">
    <property type="entry name" value="Response_reg"/>
    <property type="match status" value="1"/>
</dbReference>
<dbReference type="SMART" id="SM00862">
    <property type="entry name" value="Trans_reg_C"/>
    <property type="match status" value="1"/>
</dbReference>
<keyword evidence="4 7" id="KW-0238">DNA-binding</keyword>
<keyword evidence="1 6" id="KW-0597">Phosphoprotein</keyword>
<accession>A0A4S5BQA5</accession>
<evidence type="ECO:0000256" key="4">
    <source>
        <dbReference type="ARBA" id="ARBA00023125"/>
    </source>
</evidence>
<evidence type="ECO:0000313" key="11">
    <source>
        <dbReference type="Proteomes" id="UP000306236"/>
    </source>
</evidence>
<evidence type="ECO:0000256" key="2">
    <source>
        <dbReference type="ARBA" id="ARBA00023012"/>
    </source>
</evidence>
<dbReference type="GO" id="GO:0006355">
    <property type="term" value="P:regulation of DNA-templated transcription"/>
    <property type="evidence" value="ECO:0007669"/>
    <property type="project" value="InterPro"/>
</dbReference>
<proteinExistence type="predicted"/>
<dbReference type="PROSITE" id="PS50110">
    <property type="entry name" value="RESPONSE_REGULATORY"/>
    <property type="match status" value="1"/>
</dbReference>
<dbReference type="GO" id="GO:0000976">
    <property type="term" value="F:transcription cis-regulatory region binding"/>
    <property type="evidence" value="ECO:0007669"/>
    <property type="project" value="TreeGrafter"/>
</dbReference>
<dbReference type="Gene3D" id="3.40.50.2300">
    <property type="match status" value="1"/>
</dbReference>
<dbReference type="CDD" id="cd17624">
    <property type="entry name" value="REC_OmpR_PmrA-like"/>
    <property type="match status" value="1"/>
</dbReference>
<dbReference type="Gene3D" id="6.10.250.690">
    <property type="match status" value="1"/>
</dbReference>
<evidence type="ECO:0000259" key="9">
    <source>
        <dbReference type="PROSITE" id="PS51755"/>
    </source>
</evidence>
<dbReference type="FunFam" id="3.40.50.2300:FF:000002">
    <property type="entry name" value="DNA-binding response regulator PhoP"/>
    <property type="match status" value="1"/>
</dbReference>
<dbReference type="CDD" id="cd00383">
    <property type="entry name" value="trans_reg_C"/>
    <property type="match status" value="1"/>
</dbReference>
<feature type="modified residue" description="4-aspartylphosphate" evidence="6">
    <location>
        <position position="51"/>
    </location>
</feature>
<dbReference type="SUPFAM" id="SSF52172">
    <property type="entry name" value="CheY-like"/>
    <property type="match status" value="1"/>
</dbReference>
<dbReference type="PROSITE" id="PS51755">
    <property type="entry name" value="OMPR_PHOB"/>
    <property type="match status" value="1"/>
</dbReference>
<dbReference type="PANTHER" id="PTHR48111:SF67">
    <property type="entry name" value="TRANSCRIPTIONAL REGULATORY PROTEIN TCTD"/>
    <property type="match status" value="1"/>
</dbReference>
<dbReference type="Gene3D" id="1.10.10.10">
    <property type="entry name" value="Winged helix-like DNA-binding domain superfamily/Winged helix DNA-binding domain"/>
    <property type="match status" value="1"/>
</dbReference>
<evidence type="ECO:0000259" key="8">
    <source>
        <dbReference type="PROSITE" id="PS50110"/>
    </source>
</evidence>
<dbReference type="Proteomes" id="UP000306236">
    <property type="component" value="Unassembled WGS sequence"/>
</dbReference>
<dbReference type="OrthoDB" id="9802426at2"/>
<organism evidence="10 11">
    <name type="scientific">Lampropedia aestuarii</name>
    <dbReference type="NCBI Taxonomy" id="2562762"/>
    <lineage>
        <taxon>Bacteria</taxon>
        <taxon>Pseudomonadati</taxon>
        <taxon>Pseudomonadota</taxon>
        <taxon>Betaproteobacteria</taxon>
        <taxon>Burkholderiales</taxon>
        <taxon>Comamonadaceae</taxon>
        <taxon>Lampropedia</taxon>
    </lineage>
</organism>
<dbReference type="GO" id="GO:0032993">
    <property type="term" value="C:protein-DNA complex"/>
    <property type="evidence" value="ECO:0007669"/>
    <property type="project" value="TreeGrafter"/>
</dbReference>
<reference evidence="10 11" key="1">
    <citation type="submission" date="2019-04" db="EMBL/GenBank/DDBJ databases">
        <title>Lampropedia sp YIM MLB12 draf genome.</title>
        <authorList>
            <person name="Wang Y.-X."/>
        </authorList>
    </citation>
    <scope>NUCLEOTIDE SEQUENCE [LARGE SCALE GENOMIC DNA]</scope>
    <source>
        <strain evidence="10 11">YIM MLB12</strain>
    </source>
</reference>
<keyword evidence="3" id="KW-0805">Transcription regulation</keyword>
<dbReference type="InterPro" id="IPR011006">
    <property type="entry name" value="CheY-like_superfamily"/>
</dbReference>